<dbReference type="EMBL" id="JABMIG020000136">
    <property type="protein sequence ID" value="KAL3789765.1"/>
    <property type="molecule type" value="Genomic_DNA"/>
</dbReference>
<feature type="domain" description="FAD dependent oxidoreductase" evidence="4">
    <location>
        <begin position="31"/>
        <end position="419"/>
    </location>
</feature>
<dbReference type="PANTHER" id="PTHR13847:SF287">
    <property type="entry name" value="FAD-DEPENDENT OXIDOREDUCTASE DOMAIN-CONTAINING PROTEIN 1"/>
    <property type="match status" value="1"/>
</dbReference>
<dbReference type="InterPro" id="IPR036188">
    <property type="entry name" value="FAD/NAD-bd_sf"/>
</dbReference>
<dbReference type="AlphaFoldDB" id="A0ABD3PUC4"/>
<dbReference type="GO" id="GO:0016491">
    <property type="term" value="F:oxidoreductase activity"/>
    <property type="evidence" value="ECO:0007669"/>
    <property type="project" value="UniProtKB-KW"/>
</dbReference>
<organism evidence="5 6">
    <name type="scientific">Cyclotella cryptica</name>
    <dbReference type="NCBI Taxonomy" id="29204"/>
    <lineage>
        <taxon>Eukaryota</taxon>
        <taxon>Sar</taxon>
        <taxon>Stramenopiles</taxon>
        <taxon>Ochrophyta</taxon>
        <taxon>Bacillariophyta</taxon>
        <taxon>Coscinodiscophyceae</taxon>
        <taxon>Thalassiosirophycidae</taxon>
        <taxon>Stephanodiscales</taxon>
        <taxon>Stephanodiscaceae</taxon>
        <taxon>Cyclotella</taxon>
    </lineage>
</organism>
<comment type="caution">
    <text evidence="5">The sequence shown here is derived from an EMBL/GenBank/DDBJ whole genome shotgun (WGS) entry which is preliminary data.</text>
</comment>
<proteinExistence type="predicted"/>
<accession>A0ABD3PUC4</accession>
<dbReference type="PANTHER" id="PTHR13847">
    <property type="entry name" value="SARCOSINE DEHYDROGENASE-RELATED"/>
    <property type="match status" value="1"/>
</dbReference>
<evidence type="ECO:0000313" key="5">
    <source>
        <dbReference type="EMBL" id="KAL3789765.1"/>
    </source>
</evidence>
<evidence type="ECO:0000256" key="3">
    <source>
        <dbReference type="ARBA" id="ARBA00046185"/>
    </source>
</evidence>
<gene>
    <name evidence="5" type="ORF">HJC23_006758</name>
</gene>
<evidence type="ECO:0000313" key="6">
    <source>
        <dbReference type="Proteomes" id="UP001516023"/>
    </source>
</evidence>
<evidence type="ECO:0000256" key="1">
    <source>
        <dbReference type="ARBA" id="ARBA00023002"/>
    </source>
</evidence>
<reference evidence="5 6" key="1">
    <citation type="journal article" date="2020" name="G3 (Bethesda)">
        <title>Improved Reference Genome for Cyclotella cryptica CCMP332, a Model for Cell Wall Morphogenesis, Salinity Adaptation, and Lipid Production in Diatoms (Bacillariophyta).</title>
        <authorList>
            <person name="Roberts W.R."/>
            <person name="Downey K.M."/>
            <person name="Ruck E.C."/>
            <person name="Traller J.C."/>
            <person name="Alverson A.J."/>
        </authorList>
    </citation>
    <scope>NUCLEOTIDE SEQUENCE [LARGE SCALE GENOMIC DNA]</scope>
    <source>
        <strain evidence="5 6">CCMP332</strain>
    </source>
</reference>
<sequence length="451" mass="49756">MLAQCLLATPTGSIVNILSRCLSTAPPNTTLVIGGGPVGLCTAYHLALSSPRSNITVLERDPTYARASATLSAGGIRQQFSLKQNVQMSIYGRDFLRSAHELLRVDEEEVDVQFQEKGYLFLASTESGAEVMRRNHEVQVGEGAGVKLLNCHELKEKFPWLNTSDIVLGSYGETGEGWFDPWILLRALRRKCQSLGVTILKGYPICASRDNDTGRILSVSVVEQHGGKDITSMYKVDNVVNAAGAHCAQLMAMLAGQKKLMHPIPVEPRKRCIFFFHCATEQKDIIVPRIAPLTICPISNVYFRSEGHVEDSGEATGNFLCGVSPTKEKDHMVHEMTDIDYADHELWEEIIWPALYHRVPAFGEVKLKSSWAGLYEYNTLDQNAIIDFHPEIPNVLMACGFSGHGLQQAPAAGRAAAELLVNGEFQTLDLGMFSFDRCYGKKPPVFELGIV</sequence>
<dbReference type="Gene3D" id="3.30.9.10">
    <property type="entry name" value="D-Amino Acid Oxidase, subunit A, domain 2"/>
    <property type="match status" value="1"/>
</dbReference>
<keyword evidence="6" id="KW-1185">Reference proteome</keyword>
<evidence type="ECO:0000256" key="2">
    <source>
        <dbReference type="ARBA" id="ARBA00039785"/>
    </source>
</evidence>
<dbReference type="SUPFAM" id="SSF51905">
    <property type="entry name" value="FAD/NAD(P)-binding domain"/>
    <property type="match status" value="1"/>
</dbReference>
<dbReference type="Proteomes" id="UP001516023">
    <property type="component" value="Unassembled WGS sequence"/>
</dbReference>
<dbReference type="Gene3D" id="3.50.50.60">
    <property type="entry name" value="FAD/NAD(P)-binding domain"/>
    <property type="match status" value="1"/>
</dbReference>
<keyword evidence="1" id="KW-0560">Oxidoreductase</keyword>
<comment type="function">
    <text evidence="3">Required for the assembly of the mitochondrial membrane respiratory chain NADH dehydrogenase (Complex I). Involved in mid-late stages of complex I assembly.</text>
</comment>
<dbReference type="Pfam" id="PF01266">
    <property type="entry name" value="DAO"/>
    <property type="match status" value="1"/>
</dbReference>
<dbReference type="InterPro" id="IPR006076">
    <property type="entry name" value="FAD-dep_OxRdtase"/>
</dbReference>
<protein>
    <recommendedName>
        <fullName evidence="2">FAD-dependent oxidoreductase domain-containing protein 1</fullName>
    </recommendedName>
</protein>
<evidence type="ECO:0000259" key="4">
    <source>
        <dbReference type="Pfam" id="PF01266"/>
    </source>
</evidence>
<name>A0ABD3PUC4_9STRA</name>